<organism evidence="1 2">
    <name type="scientific">Trifolium medium</name>
    <dbReference type="NCBI Taxonomy" id="97028"/>
    <lineage>
        <taxon>Eukaryota</taxon>
        <taxon>Viridiplantae</taxon>
        <taxon>Streptophyta</taxon>
        <taxon>Embryophyta</taxon>
        <taxon>Tracheophyta</taxon>
        <taxon>Spermatophyta</taxon>
        <taxon>Magnoliopsida</taxon>
        <taxon>eudicotyledons</taxon>
        <taxon>Gunneridae</taxon>
        <taxon>Pentapetalae</taxon>
        <taxon>rosids</taxon>
        <taxon>fabids</taxon>
        <taxon>Fabales</taxon>
        <taxon>Fabaceae</taxon>
        <taxon>Papilionoideae</taxon>
        <taxon>50 kb inversion clade</taxon>
        <taxon>NPAAA clade</taxon>
        <taxon>Hologalegina</taxon>
        <taxon>IRL clade</taxon>
        <taxon>Trifolieae</taxon>
        <taxon>Trifolium</taxon>
    </lineage>
</organism>
<evidence type="ECO:0000313" key="2">
    <source>
        <dbReference type="Proteomes" id="UP000265520"/>
    </source>
</evidence>
<proteinExistence type="predicted"/>
<comment type="caution">
    <text evidence="1">The sequence shown here is derived from an EMBL/GenBank/DDBJ whole genome shotgun (WGS) entry which is preliminary data.</text>
</comment>
<name>A0A392SPK1_9FABA</name>
<dbReference type="EMBL" id="LXQA010422220">
    <property type="protein sequence ID" value="MCI50808.1"/>
    <property type="molecule type" value="Genomic_DNA"/>
</dbReference>
<reference evidence="1 2" key="1">
    <citation type="journal article" date="2018" name="Front. Plant Sci.">
        <title>Red Clover (Trifolium pratense) and Zigzag Clover (T. medium) - A Picture of Genomic Similarities and Differences.</title>
        <authorList>
            <person name="Dluhosova J."/>
            <person name="Istvanek J."/>
            <person name="Nedelnik J."/>
            <person name="Repkova J."/>
        </authorList>
    </citation>
    <scope>NUCLEOTIDE SEQUENCE [LARGE SCALE GENOMIC DNA]</scope>
    <source>
        <strain evidence="2">cv. 10/8</strain>
        <tissue evidence="1">Leaf</tissue>
    </source>
</reference>
<dbReference type="AlphaFoldDB" id="A0A392SPK1"/>
<sequence length="99" mass="10832">TPGVSSGAPLLPTPATKPKFRHLSAAEMDERKEKGLCFNCCERFSRSHRCKARFMLIIAEDDDASELNHQEMLEEAGSTMVGLDPGEADPAQLSFHALS</sequence>
<keyword evidence="2" id="KW-1185">Reference proteome</keyword>
<feature type="non-terminal residue" evidence="1">
    <location>
        <position position="99"/>
    </location>
</feature>
<dbReference type="Proteomes" id="UP000265520">
    <property type="component" value="Unassembled WGS sequence"/>
</dbReference>
<protein>
    <submittedName>
        <fullName evidence="1">Uncharacterized protein</fullName>
    </submittedName>
</protein>
<feature type="non-terminal residue" evidence="1">
    <location>
        <position position="1"/>
    </location>
</feature>
<accession>A0A392SPK1</accession>
<evidence type="ECO:0000313" key="1">
    <source>
        <dbReference type="EMBL" id="MCI50808.1"/>
    </source>
</evidence>